<dbReference type="GO" id="GO:0016788">
    <property type="term" value="F:hydrolase activity, acting on ester bonds"/>
    <property type="evidence" value="ECO:0007669"/>
    <property type="project" value="InterPro"/>
</dbReference>
<evidence type="ECO:0000313" key="2">
    <source>
        <dbReference type="EMBL" id="KIW78737.1"/>
    </source>
</evidence>
<dbReference type="OrthoDB" id="413993at2759"/>
<dbReference type="InterPro" id="IPR053044">
    <property type="entry name" value="Metallo-hydrolase/TatD-type"/>
</dbReference>
<feature type="region of interest" description="Disordered" evidence="1">
    <location>
        <begin position="161"/>
        <end position="195"/>
    </location>
</feature>
<dbReference type="InterPro" id="IPR001130">
    <property type="entry name" value="TatD-like"/>
</dbReference>
<dbReference type="InterPro" id="IPR032466">
    <property type="entry name" value="Metal_Hydrolase"/>
</dbReference>
<dbReference type="Pfam" id="PF01026">
    <property type="entry name" value="TatD_DNase"/>
    <property type="match status" value="1"/>
</dbReference>
<dbReference type="PANTHER" id="PTHR47345">
    <property type="entry name" value="CUT9-INTERACTING PROTEIN SCN1"/>
    <property type="match status" value="1"/>
</dbReference>
<reference evidence="2 3" key="1">
    <citation type="submission" date="2015-01" db="EMBL/GenBank/DDBJ databases">
        <title>The Genome Sequence of Fonsecaea pedrosoi CBS 271.37.</title>
        <authorList>
            <consortium name="The Broad Institute Genomics Platform"/>
            <person name="Cuomo C."/>
            <person name="de Hoog S."/>
            <person name="Gorbushina A."/>
            <person name="Stielow B."/>
            <person name="Teixiera M."/>
            <person name="Abouelleil A."/>
            <person name="Chapman S.B."/>
            <person name="Priest M."/>
            <person name="Young S.K."/>
            <person name="Wortman J."/>
            <person name="Nusbaum C."/>
            <person name="Birren B."/>
        </authorList>
    </citation>
    <scope>NUCLEOTIDE SEQUENCE [LARGE SCALE GENOMIC DNA]</scope>
    <source>
        <strain evidence="2 3">CBS 271.37</strain>
    </source>
</reference>
<dbReference type="GeneID" id="25308066"/>
<dbReference type="AlphaFoldDB" id="A0A0D2EX15"/>
<evidence type="ECO:0008006" key="4">
    <source>
        <dbReference type="Google" id="ProtNLM"/>
    </source>
</evidence>
<dbReference type="Gene3D" id="3.20.20.140">
    <property type="entry name" value="Metal-dependent hydrolases"/>
    <property type="match status" value="1"/>
</dbReference>
<dbReference type="Proteomes" id="UP000053029">
    <property type="component" value="Unassembled WGS sequence"/>
</dbReference>
<dbReference type="EMBL" id="KN846973">
    <property type="protein sequence ID" value="KIW78737.1"/>
    <property type="molecule type" value="Genomic_DNA"/>
</dbReference>
<feature type="region of interest" description="Disordered" evidence="1">
    <location>
        <begin position="247"/>
        <end position="275"/>
    </location>
</feature>
<name>A0A0D2EX15_9EURO</name>
<sequence>MAETDDANDAIWQIGVFDAHCHPTDIMASIKDIANMKARVLTIMATRSQDQEMVLETARKYRLKDSNSDARENTSKYVVPAFGWHPWFSHQMYDDLKGDVRPNQIEHYKAVLTPTPDDDEFLKILPAPRSLREFLRETEQKVEEFPYSLVGEVGLDRSFRLPQGPRAMTGDVTNKTGGSDEDYTPGTREGRPLSPYRVNIDHQKAILKAQFELAAKLRRPLSVHSVQAHGLVFDLLQAMWKGYEKPSKKERKRALSAPKAHHSDDSPNTGNQDKTFPFPPRICMHSYSGPPDALKQFLAPTVPAEIYFSFSAAINFSNSSTAKVTSVIKAVPDNRILIESDLHCAGETMDGLLLEIIHKVCEVKGWDVREGAQRLKANWENFIFGSSPKGQSSWTRTEPV</sequence>
<keyword evidence="3" id="KW-1185">Reference proteome</keyword>
<evidence type="ECO:0000313" key="3">
    <source>
        <dbReference type="Proteomes" id="UP000053029"/>
    </source>
</evidence>
<dbReference type="SUPFAM" id="SSF51556">
    <property type="entry name" value="Metallo-dependent hydrolases"/>
    <property type="match status" value="1"/>
</dbReference>
<dbReference type="VEuPathDB" id="FungiDB:Z517_08576"/>
<dbReference type="HOGENOM" id="CLU_031506_3_0_1"/>
<dbReference type="RefSeq" id="XP_013282545.1">
    <property type="nucleotide sequence ID" value="XM_013427091.1"/>
</dbReference>
<gene>
    <name evidence="2" type="ORF">Z517_08576</name>
</gene>
<accession>A0A0D2EX15</accession>
<dbReference type="PANTHER" id="PTHR47345:SF1">
    <property type="entry name" value="CUT9-INTERACTING PROTEIN SCN1"/>
    <property type="match status" value="1"/>
</dbReference>
<protein>
    <recommendedName>
        <fullName evidence="4">Cut9 interacting protein Scn1</fullName>
    </recommendedName>
</protein>
<evidence type="ECO:0000256" key="1">
    <source>
        <dbReference type="SAM" id="MobiDB-lite"/>
    </source>
</evidence>
<proteinExistence type="predicted"/>
<organism evidence="2 3">
    <name type="scientific">Fonsecaea pedrosoi CBS 271.37</name>
    <dbReference type="NCBI Taxonomy" id="1442368"/>
    <lineage>
        <taxon>Eukaryota</taxon>
        <taxon>Fungi</taxon>
        <taxon>Dikarya</taxon>
        <taxon>Ascomycota</taxon>
        <taxon>Pezizomycotina</taxon>
        <taxon>Eurotiomycetes</taxon>
        <taxon>Chaetothyriomycetidae</taxon>
        <taxon>Chaetothyriales</taxon>
        <taxon>Herpotrichiellaceae</taxon>
        <taxon>Fonsecaea</taxon>
    </lineage>
</organism>